<feature type="compositionally biased region" description="Polar residues" evidence="1">
    <location>
        <begin position="22"/>
        <end position="36"/>
    </location>
</feature>
<feature type="compositionally biased region" description="Basic and acidic residues" evidence="1">
    <location>
        <begin position="102"/>
        <end position="111"/>
    </location>
</feature>
<feature type="compositionally biased region" description="Basic and acidic residues" evidence="1">
    <location>
        <begin position="463"/>
        <end position="472"/>
    </location>
</feature>
<organism evidence="3 4">
    <name type="scientific">Oculimacula yallundae</name>
    <dbReference type="NCBI Taxonomy" id="86028"/>
    <lineage>
        <taxon>Eukaryota</taxon>
        <taxon>Fungi</taxon>
        <taxon>Dikarya</taxon>
        <taxon>Ascomycota</taxon>
        <taxon>Pezizomycotina</taxon>
        <taxon>Leotiomycetes</taxon>
        <taxon>Helotiales</taxon>
        <taxon>Ploettnerulaceae</taxon>
        <taxon>Oculimacula</taxon>
    </lineage>
</organism>
<name>A0ABR4D0I7_9HELO</name>
<feature type="compositionally biased region" description="Basic and acidic residues" evidence="1">
    <location>
        <begin position="55"/>
        <end position="64"/>
    </location>
</feature>
<evidence type="ECO:0000313" key="4">
    <source>
        <dbReference type="Proteomes" id="UP001595075"/>
    </source>
</evidence>
<dbReference type="InterPro" id="IPR045518">
    <property type="entry name" value="2EXR"/>
</dbReference>
<evidence type="ECO:0000259" key="2">
    <source>
        <dbReference type="Pfam" id="PF20150"/>
    </source>
</evidence>
<feature type="compositionally biased region" description="Basic and acidic residues" evidence="1">
    <location>
        <begin position="406"/>
        <end position="417"/>
    </location>
</feature>
<proteinExistence type="predicted"/>
<comment type="caution">
    <text evidence="3">The sequence shown here is derived from an EMBL/GenBank/DDBJ whole genome shotgun (WGS) entry which is preliminary data.</text>
</comment>
<reference evidence="3 4" key="1">
    <citation type="journal article" date="2024" name="Commun. Biol.">
        <title>Comparative genomic analysis of thermophilic fungi reveals convergent evolutionary adaptations and gene losses.</title>
        <authorList>
            <person name="Steindorff A.S."/>
            <person name="Aguilar-Pontes M.V."/>
            <person name="Robinson A.J."/>
            <person name="Andreopoulos B."/>
            <person name="LaButti K."/>
            <person name="Kuo A."/>
            <person name="Mondo S."/>
            <person name="Riley R."/>
            <person name="Otillar R."/>
            <person name="Haridas S."/>
            <person name="Lipzen A."/>
            <person name="Grimwood J."/>
            <person name="Schmutz J."/>
            <person name="Clum A."/>
            <person name="Reid I.D."/>
            <person name="Moisan M.C."/>
            <person name="Butler G."/>
            <person name="Nguyen T.T.M."/>
            <person name="Dewar K."/>
            <person name="Conant G."/>
            <person name="Drula E."/>
            <person name="Henrissat B."/>
            <person name="Hansel C."/>
            <person name="Singer S."/>
            <person name="Hutchinson M.I."/>
            <person name="de Vries R.P."/>
            <person name="Natvig D.O."/>
            <person name="Powell A.J."/>
            <person name="Tsang A."/>
            <person name="Grigoriev I.V."/>
        </authorList>
    </citation>
    <scope>NUCLEOTIDE SEQUENCE [LARGE SCALE GENOMIC DNA]</scope>
    <source>
        <strain evidence="3 4">CBS 494.80</strain>
    </source>
</reference>
<sequence length="485" mass="52838">MSASSPSRSSSTPPVPEKKSTSEPNATAESDTGAAQTSPTSPKSSSSEMSQDSPTAKDIERTEDGPDVSSSAAAGDAHAIQATPSSQKSSNELSQNSSSTEEIDRGDEPRQSHSSGGRGSFTLFPKLPMELRVSVWKITLGDARVVCVNCPLKPVKCPRPKNVEYKDKEDYGFYFESSTQPPSILHVDHESREEGLRIYRSIQLDDTYHAKIYINPQLDTLYCMDLEAWGNYGTEFLAEEAPKDVTKKLRYIMLELKNVPIDEVTMRDSSTEGPEPSFLDLNDHFPAVEIFMFAVRHQKLFEPDGSTELVEADPNSDLKDLQTPQFIYDEMLVMFDEIKQQKPDFKVPKIRIMELKKMAATRSAIAPTPNSASLSAAVESKDASMGSVSMHDTPDKMSSQDQNRTITDRDSTEKSPDSAHGAEGSGPETGSPLAGKGKGNVTSQAEAGSGETIFDDDLPGTTDSDHLFEKDVGASGLEDMIPDDS</sequence>
<feature type="compositionally biased region" description="Low complexity" evidence="1">
    <location>
        <begin position="37"/>
        <end position="54"/>
    </location>
</feature>
<dbReference type="EMBL" id="JAZHXI010000001">
    <property type="protein sequence ID" value="KAL2075128.1"/>
    <property type="molecule type" value="Genomic_DNA"/>
</dbReference>
<feature type="compositionally biased region" description="Low complexity" evidence="1">
    <location>
        <begin position="85"/>
        <end position="99"/>
    </location>
</feature>
<feature type="domain" description="2EXR" evidence="2">
    <location>
        <begin position="121"/>
        <end position="221"/>
    </location>
</feature>
<feature type="region of interest" description="Disordered" evidence="1">
    <location>
        <begin position="362"/>
        <end position="485"/>
    </location>
</feature>
<dbReference type="Proteomes" id="UP001595075">
    <property type="component" value="Unassembled WGS sequence"/>
</dbReference>
<feature type="region of interest" description="Disordered" evidence="1">
    <location>
        <begin position="1"/>
        <end position="121"/>
    </location>
</feature>
<dbReference type="Pfam" id="PF20150">
    <property type="entry name" value="2EXR"/>
    <property type="match status" value="1"/>
</dbReference>
<keyword evidence="4" id="KW-1185">Reference proteome</keyword>
<accession>A0ABR4D0I7</accession>
<feature type="compositionally biased region" description="Polar residues" evidence="1">
    <location>
        <begin position="396"/>
        <end position="405"/>
    </location>
</feature>
<evidence type="ECO:0000256" key="1">
    <source>
        <dbReference type="SAM" id="MobiDB-lite"/>
    </source>
</evidence>
<evidence type="ECO:0000313" key="3">
    <source>
        <dbReference type="EMBL" id="KAL2075128.1"/>
    </source>
</evidence>
<protein>
    <recommendedName>
        <fullName evidence="2">2EXR domain-containing protein</fullName>
    </recommendedName>
</protein>
<gene>
    <name evidence="3" type="ORF">VTL71DRAFT_70</name>
</gene>
<dbReference type="PANTHER" id="PTHR35910:SF6">
    <property type="entry name" value="2EXR DOMAIN-CONTAINING PROTEIN"/>
    <property type="match status" value="1"/>
</dbReference>
<dbReference type="PANTHER" id="PTHR35910">
    <property type="entry name" value="2EXR DOMAIN-CONTAINING PROTEIN"/>
    <property type="match status" value="1"/>
</dbReference>
<feature type="compositionally biased region" description="Low complexity" evidence="1">
    <location>
        <begin position="1"/>
        <end position="12"/>
    </location>
</feature>